<protein>
    <recommendedName>
        <fullName evidence="2">DUF6311 domain-containing protein</fullName>
    </recommendedName>
</protein>
<evidence type="ECO:0000313" key="6">
    <source>
        <dbReference type="Proteomes" id="UP001431572"/>
    </source>
</evidence>
<keyword evidence="1" id="KW-0472">Membrane</keyword>
<feature type="transmembrane region" description="Helical" evidence="1">
    <location>
        <begin position="25"/>
        <end position="44"/>
    </location>
</feature>
<evidence type="ECO:0000256" key="1">
    <source>
        <dbReference type="SAM" id="Phobius"/>
    </source>
</evidence>
<dbReference type="InterPro" id="IPR046278">
    <property type="entry name" value="DUF6311"/>
</dbReference>
<keyword evidence="1" id="KW-0812">Transmembrane</keyword>
<accession>A0A8T7M9V9</accession>
<reference evidence="4" key="2">
    <citation type="journal article" date="2024" name="Nature">
        <title>Anoxygenic phototroph of the Chloroflexota uses a type I reaction centre.</title>
        <authorList>
            <person name="Tsuji J.M."/>
            <person name="Shaw N.A."/>
            <person name="Nagashima S."/>
            <person name="Venkiteswaran J.J."/>
            <person name="Schiff S.L."/>
            <person name="Watanabe T."/>
            <person name="Fukui M."/>
            <person name="Hanada S."/>
            <person name="Tank M."/>
            <person name="Neufeld J.D."/>
        </authorList>
    </citation>
    <scope>NUCLEOTIDE SEQUENCE</scope>
    <source>
        <strain evidence="4">L227-S17</strain>
    </source>
</reference>
<feature type="transmembrane region" description="Helical" evidence="1">
    <location>
        <begin position="402"/>
        <end position="422"/>
    </location>
</feature>
<evidence type="ECO:0000259" key="2">
    <source>
        <dbReference type="Pfam" id="PF19830"/>
    </source>
</evidence>
<feature type="transmembrane region" description="Helical" evidence="1">
    <location>
        <begin position="144"/>
        <end position="161"/>
    </location>
</feature>
<proteinExistence type="predicted"/>
<keyword evidence="1" id="KW-1133">Transmembrane helix</keyword>
<reference evidence="3 5" key="1">
    <citation type="submission" date="2020-06" db="EMBL/GenBank/DDBJ databases">
        <title>Anoxygenic phototrophic Chloroflexota member uses a Type I reaction center.</title>
        <authorList>
            <person name="Tsuji J.M."/>
            <person name="Shaw N.A."/>
            <person name="Nagashima S."/>
            <person name="Venkiteswaran J."/>
            <person name="Schiff S.L."/>
            <person name="Hanada S."/>
            <person name="Tank M."/>
            <person name="Neufeld J.D."/>
        </authorList>
    </citation>
    <scope>NUCLEOTIDE SEQUENCE [LARGE SCALE GENOMIC DNA]</scope>
    <source>
        <strain evidence="3">L227-S17</strain>
    </source>
</reference>
<dbReference type="Proteomes" id="UP000521676">
    <property type="component" value="Unassembled WGS sequence"/>
</dbReference>
<sequence length="947" mass="105675">MKTESAILKVEILSRPHALKNWQRHLLTLAFFTAITVWMLWNVVANAGRSLEGWGDALLQVWTLDWDAHALATNPFNLFNANIFYPYANSLAFSESLIGQALLVTPLIWLTGNPVLGYNLLLLLSFVLSGWAMYLLVYEMTGKWTASVAAGLIFAFFPHRFGQLSHLHLLATEWMPFGLLFLRRFVLRKRPLDAFLFALFFAMQALSSTYLGLFMVVVVGLYLLYHAGFGARAFLKKPGESLKKLFPLALALLLAFLLILPFYLPYLSVQAELGFERSPAEVVNYSAQPYYYLDVAKENKLNQWLYAPAFSFNWWNSARGGERGLYLGLVASLLALAGMVRAWQRRKLEKDGLFYILLAILAIIFTFGPIWNSGRFGAIPLPYALLYYFVPGFQGLRVPVRFIYVVALAVAVLAGFAVATLQRRWKFKTAYLAVPLLALLCLEYVSDVNYLNSNALRQDPPSVNRWLAEHEAGAVLNVPLSSSDSSNLFYQYWARTDWQPLMNGFSGFMPPAYDALKKSFQQEFPSRRLLELLQGLEVRYLVINSADSTLKPLWSRIEQGLASEFSGQVSLAARFDSTYIYELKTDKWVRNLSQWVKPDDPLYFVGYNRSDPQLLELPAYYLTHSGVTKAEKLYGTINVGFKSLSPLPSGQKAAFLLLQAGEDPTLYGFQREDLLYRNSLLELYRSSPQLLARLDFTRSNATGNIAFGQTPSAAAHVRVAFAATAPAQVVLKAGSLSQSFTLAAGLSVVTMNSGTARELSFTGDKVMVAWAELWQGDSPDSGKVELRPDVALVTASAQRQDNSGVAQVRLVSAGGSYTATLDVYNYPWGSHPSGHYGYWSVAVQGVGGTLEYKLDLPTKVMSTSLNGQTVTNYPPNPKDLDINSYGRIGDFRANLTLYAGNKLLGSVRLFDFTLWADGDRADPSKRRLTDFKGYDTPISFLVLPPTP</sequence>
<dbReference type="Proteomes" id="UP001431572">
    <property type="component" value="Chromosome 2"/>
</dbReference>
<dbReference type="EMBL" id="CP128400">
    <property type="protein sequence ID" value="WJW68763.1"/>
    <property type="molecule type" value="Genomic_DNA"/>
</dbReference>
<name>A0A8T7M9V9_9CHLR</name>
<organism evidence="3 5">
    <name type="scientific">Candidatus Chlorohelix allophototropha</name>
    <dbReference type="NCBI Taxonomy" id="3003348"/>
    <lineage>
        <taxon>Bacteria</taxon>
        <taxon>Bacillati</taxon>
        <taxon>Chloroflexota</taxon>
        <taxon>Chloroflexia</taxon>
        <taxon>Candidatus Chloroheliales</taxon>
        <taxon>Candidatus Chloroheliaceae</taxon>
        <taxon>Candidatus Chlorohelix</taxon>
    </lineage>
</organism>
<dbReference type="EMBL" id="JACATZ010000003">
    <property type="protein sequence ID" value="NWJ48831.1"/>
    <property type="molecule type" value="Genomic_DNA"/>
</dbReference>
<feature type="transmembrane region" description="Helical" evidence="1">
    <location>
        <begin position="194"/>
        <end position="224"/>
    </location>
</feature>
<dbReference type="Pfam" id="PF19830">
    <property type="entry name" value="DUF6311"/>
    <property type="match status" value="1"/>
</dbReference>
<feature type="transmembrane region" description="Helical" evidence="1">
    <location>
        <begin position="245"/>
        <end position="264"/>
    </location>
</feature>
<evidence type="ECO:0000313" key="5">
    <source>
        <dbReference type="Proteomes" id="UP000521676"/>
    </source>
</evidence>
<feature type="domain" description="DUF6311" evidence="2">
    <location>
        <begin position="26"/>
        <end position="434"/>
    </location>
</feature>
<feature type="transmembrane region" description="Helical" evidence="1">
    <location>
        <begin position="352"/>
        <end position="371"/>
    </location>
</feature>
<keyword evidence="6" id="KW-1185">Reference proteome</keyword>
<feature type="transmembrane region" description="Helical" evidence="1">
    <location>
        <begin position="116"/>
        <end position="137"/>
    </location>
</feature>
<evidence type="ECO:0000313" key="3">
    <source>
        <dbReference type="EMBL" id="NWJ48831.1"/>
    </source>
</evidence>
<dbReference type="AlphaFoldDB" id="A0A8T7M9V9"/>
<dbReference type="RefSeq" id="WP_341470667.1">
    <property type="nucleotide sequence ID" value="NZ_CP128400.1"/>
</dbReference>
<gene>
    <name evidence="3" type="ORF">HXX08_23475</name>
    <name evidence="4" type="ORF">OZ401_004380</name>
</gene>
<evidence type="ECO:0000313" key="4">
    <source>
        <dbReference type="EMBL" id="WJW68763.1"/>
    </source>
</evidence>
<feature type="transmembrane region" description="Helical" evidence="1">
    <location>
        <begin position="324"/>
        <end position="340"/>
    </location>
</feature>